<proteinExistence type="predicted"/>
<evidence type="ECO:0000313" key="3">
    <source>
        <dbReference type="Proteomes" id="UP000305948"/>
    </source>
</evidence>
<accession>A0A5C3N0A4</accession>
<feature type="compositionally biased region" description="Low complexity" evidence="1">
    <location>
        <begin position="1102"/>
        <end position="1116"/>
    </location>
</feature>
<feature type="region of interest" description="Disordered" evidence="1">
    <location>
        <begin position="1"/>
        <end position="43"/>
    </location>
</feature>
<organism evidence="2 3">
    <name type="scientific">Heliocybe sulcata</name>
    <dbReference type="NCBI Taxonomy" id="5364"/>
    <lineage>
        <taxon>Eukaryota</taxon>
        <taxon>Fungi</taxon>
        <taxon>Dikarya</taxon>
        <taxon>Basidiomycota</taxon>
        <taxon>Agaricomycotina</taxon>
        <taxon>Agaricomycetes</taxon>
        <taxon>Gloeophyllales</taxon>
        <taxon>Gloeophyllaceae</taxon>
        <taxon>Heliocybe</taxon>
    </lineage>
</organism>
<gene>
    <name evidence="2" type="ORF">OE88DRAFT_1630361</name>
</gene>
<dbReference type="OrthoDB" id="2687259at2759"/>
<sequence length="1137" mass="127827">MEEGSSGLLAAVNAPDSEIVDTPESEIIDRPVSPAGRGRRKKRPTWKILEQLLQPCAPVEIDQLDPPPPDALPSPQASVLWKTVRTVANVFGLSREYRTVPSSNPEETVSLEDLSNIPGDRTSSPPSTSPPAESEVSAGAPPQFAPFSNMSVWRLMSWMWGGSHTKSVAELDRLVHDVILAPDFSKEDFQQFDAKRETAKLDESLQPSAGSSTYRDGWHETAVEIAVPDGKAHRTPDSPVPMFAVPGLHFRSIIEVIKAAWQDARSRRFHFVPFKEYWQHTSSRDLPQRVYHELYASDAFTKAHEELQEQLPEPDCNLERVICALMFWSDSTHLASFGNASLWPIYMFFGNQSKYDRAKPSSSACHHIAYIPKLPDSFFDYFLGLTGQGPSADMITHCRREIMHAVWRILLDDDFMHAYEHGMVITCSDGVMRRVFPRIFTYSADYPEKVLLANIRNLGDCPCPRCKIQKARIPEMGTKRDMARRTRDARVDSGPLRYDIARARELIYEDGRGVKSAAVEGLLRRESLVPTSNAFSEKLAPFGFNVFSMFVVDLLHEFELGVWKVVFTHLIRILHSCGGESIQSLNQRFRCVPTFGRSTIRRFSNNASAMKKLAARDFEDLLQCSIPVFEGLLPEPHNKNVGNLLFALAEWHASAKLRLHTESTLQQLESSTSYLGTQLHHFVNNTCPCFDTKELPREEAARARRKQRAAHSSVAATPAAPGGHKRKTLNLSTCKCHALGDYANQIRAFGTSDGISTQPGEFEHRRVKRFYARTNKNQATMQIARLQRREQALTAHMLPTPRSRKGRLASSQLVPDGREALPYMLPEHHHHISHSRNFPLYLPQFIRETEGDPVVYDFLPKLKNHLLERLKHPDLSVTGESFSLDKVSTLLIQSNRVFRHQTMRVNYTTYDVRREQDSMNPSNHADIMLLAPGAEEGVTGGLHPFEYARILGIFHADVILNVPGTLPKVTTVEFLFVRWFDLDHRGMGGFAKQRLHRLKWRPDVEGRAFSFVDPDEVIRGAHLIPAFALGEPENVMTGSEYYYVNMFVDRDMYMRYKGGGVGHVKINSEVIVEFDDTVEGLDGSGEGEMEEGGLEEPDCGESESGTSDSDSDASAEPGREEEGCGSDEEGMEGLAPL</sequence>
<dbReference type="Pfam" id="PF18759">
    <property type="entry name" value="Plavaka"/>
    <property type="match status" value="1"/>
</dbReference>
<evidence type="ECO:0000256" key="1">
    <source>
        <dbReference type="SAM" id="MobiDB-lite"/>
    </source>
</evidence>
<reference evidence="2 3" key="1">
    <citation type="journal article" date="2019" name="Nat. Ecol. Evol.">
        <title>Megaphylogeny resolves global patterns of mushroom evolution.</title>
        <authorList>
            <person name="Varga T."/>
            <person name="Krizsan K."/>
            <person name="Foldi C."/>
            <person name="Dima B."/>
            <person name="Sanchez-Garcia M."/>
            <person name="Sanchez-Ramirez S."/>
            <person name="Szollosi G.J."/>
            <person name="Szarkandi J.G."/>
            <person name="Papp V."/>
            <person name="Albert L."/>
            <person name="Andreopoulos W."/>
            <person name="Angelini C."/>
            <person name="Antonin V."/>
            <person name="Barry K.W."/>
            <person name="Bougher N.L."/>
            <person name="Buchanan P."/>
            <person name="Buyck B."/>
            <person name="Bense V."/>
            <person name="Catcheside P."/>
            <person name="Chovatia M."/>
            <person name="Cooper J."/>
            <person name="Damon W."/>
            <person name="Desjardin D."/>
            <person name="Finy P."/>
            <person name="Geml J."/>
            <person name="Haridas S."/>
            <person name="Hughes K."/>
            <person name="Justo A."/>
            <person name="Karasinski D."/>
            <person name="Kautmanova I."/>
            <person name="Kiss B."/>
            <person name="Kocsube S."/>
            <person name="Kotiranta H."/>
            <person name="LaButti K.M."/>
            <person name="Lechner B.E."/>
            <person name="Liimatainen K."/>
            <person name="Lipzen A."/>
            <person name="Lukacs Z."/>
            <person name="Mihaltcheva S."/>
            <person name="Morgado L.N."/>
            <person name="Niskanen T."/>
            <person name="Noordeloos M.E."/>
            <person name="Ohm R.A."/>
            <person name="Ortiz-Santana B."/>
            <person name="Ovrebo C."/>
            <person name="Racz N."/>
            <person name="Riley R."/>
            <person name="Savchenko A."/>
            <person name="Shiryaev A."/>
            <person name="Soop K."/>
            <person name="Spirin V."/>
            <person name="Szebenyi C."/>
            <person name="Tomsovsky M."/>
            <person name="Tulloss R.E."/>
            <person name="Uehling J."/>
            <person name="Grigoriev I.V."/>
            <person name="Vagvolgyi C."/>
            <person name="Papp T."/>
            <person name="Martin F.M."/>
            <person name="Miettinen O."/>
            <person name="Hibbett D.S."/>
            <person name="Nagy L.G."/>
        </authorList>
    </citation>
    <scope>NUCLEOTIDE SEQUENCE [LARGE SCALE GENOMIC DNA]</scope>
    <source>
        <strain evidence="2 3">OMC1185</strain>
    </source>
</reference>
<dbReference type="STRING" id="5364.A0A5C3N0A4"/>
<feature type="compositionally biased region" description="Low complexity" evidence="1">
    <location>
        <begin position="122"/>
        <end position="138"/>
    </location>
</feature>
<evidence type="ECO:0000313" key="2">
    <source>
        <dbReference type="EMBL" id="TFK50717.1"/>
    </source>
</evidence>
<dbReference type="Proteomes" id="UP000305948">
    <property type="component" value="Unassembled WGS sequence"/>
</dbReference>
<feature type="compositionally biased region" description="Acidic residues" evidence="1">
    <location>
        <begin position="1079"/>
        <end position="1101"/>
    </location>
</feature>
<dbReference type="EMBL" id="ML213512">
    <property type="protein sequence ID" value="TFK50717.1"/>
    <property type="molecule type" value="Genomic_DNA"/>
</dbReference>
<feature type="region of interest" description="Disordered" evidence="1">
    <location>
        <begin position="99"/>
        <end position="141"/>
    </location>
</feature>
<dbReference type="InterPro" id="IPR041078">
    <property type="entry name" value="Plavaka"/>
</dbReference>
<feature type="region of interest" description="Disordered" evidence="1">
    <location>
        <begin position="700"/>
        <end position="727"/>
    </location>
</feature>
<feature type="region of interest" description="Disordered" evidence="1">
    <location>
        <begin position="1079"/>
        <end position="1137"/>
    </location>
</feature>
<feature type="compositionally biased region" description="Low complexity" evidence="1">
    <location>
        <begin position="710"/>
        <end position="721"/>
    </location>
</feature>
<protein>
    <submittedName>
        <fullName evidence="2">Uncharacterized protein</fullName>
    </submittedName>
</protein>
<name>A0A5C3N0A4_9AGAM</name>
<dbReference type="AlphaFoldDB" id="A0A5C3N0A4"/>
<keyword evidence="3" id="KW-1185">Reference proteome</keyword>